<dbReference type="Pfam" id="PF13855">
    <property type="entry name" value="LRR_8"/>
    <property type="match status" value="1"/>
</dbReference>
<feature type="compositionally biased region" description="Low complexity" evidence="3">
    <location>
        <begin position="284"/>
        <end position="301"/>
    </location>
</feature>
<proteinExistence type="predicted"/>
<dbReference type="VEuPathDB" id="FungiDB:JI435_081830"/>
<dbReference type="InterPro" id="IPR050216">
    <property type="entry name" value="LRR_domain-containing"/>
</dbReference>
<dbReference type="FunFam" id="3.80.10.10:FF:000041">
    <property type="entry name" value="LRR receptor-like serine/threonine-protein kinase ERECTA"/>
    <property type="match status" value="1"/>
</dbReference>
<feature type="compositionally biased region" description="Low complexity" evidence="3">
    <location>
        <begin position="206"/>
        <end position="217"/>
    </location>
</feature>
<dbReference type="InterPro" id="IPR032675">
    <property type="entry name" value="LRR_dom_sf"/>
</dbReference>
<evidence type="ECO:0000313" key="5">
    <source>
        <dbReference type="Proteomes" id="UP000663193"/>
    </source>
</evidence>
<dbReference type="InterPro" id="IPR001611">
    <property type="entry name" value="Leu-rich_rpt"/>
</dbReference>
<dbReference type="PROSITE" id="PS51450">
    <property type="entry name" value="LRR"/>
    <property type="match status" value="3"/>
</dbReference>
<dbReference type="AlphaFoldDB" id="A0A7U2HXX9"/>
<feature type="compositionally biased region" description="Polar residues" evidence="3">
    <location>
        <begin position="241"/>
        <end position="260"/>
    </location>
</feature>
<feature type="compositionally biased region" description="Low complexity" evidence="3">
    <location>
        <begin position="372"/>
        <end position="386"/>
    </location>
</feature>
<feature type="compositionally biased region" description="Low complexity" evidence="3">
    <location>
        <begin position="153"/>
        <end position="167"/>
    </location>
</feature>
<reference evidence="5" key="1">
    <citation type="journal article" date="2021" name="BMC Genomics">
        <title>Chromosome-level genome assembly and manually-curated proteome of model necrotroph Parastagonospora nodorum Sn15 reveals a genome-wide trove of candidate effector homologs, and redundancy of virulence-related functions within an accessory chromosome.</title>
        <authorList>
            <person name="Bertazzoni S."/>
            <person name="Jones D.A.B."/>
            <person name="Phan H.T."/>
            <person name="Tan K.-C."/>
            <person name="Hane J.K."/>
        </authorList>
    </citation>
    <scope>NUCLEOTIDE SEQUENCE [LARGE SCALE GENOMIC DNA]</scope>
    <source>
        <strain evidence="5">SN15 / ATCC MYA-4574 / FGSC 10173)</strain>
    </source>
</reference>
<feature type="compositionally biased region" description="Low complexity" evidence="3">
    <location>
        <begin position="407"/>
        <end position="419"/>
    </location>
</feature>
<dbReference type="InterPro" id="IPR003591">
    <property type="entry name" value="Leu-rich_rpt_typical-subtyp"/>
</dbReference>
<feature type="compositionally biased region" description="Low complexity" evidence="3">
    <location>
        <begin position="75"/>
        <end position="96"/>
    </location>
</feature>
<sequence>MEQPSAIPRPSGIPRPASSRLPVLRSTGSQSQLRSPASTEQLRKKPSISSLSRPSQPPSSLQKKSSRASLIGSVSTTAPAPAPPSRRTSFAPSSRRVSGIPGVAPKAPASNEPVFKRPFARPPSRQTSKAPPPPAQWNAAKEDDALGSLDGFRSASRASSRAGSRAGFYENDPESEYVLVNEQEPELEVATKKKSRPSLSERTIESLSQLPSSPAQSKGRRRSSFFNADNNMLPPLRPASAMSSNGSRPTTSDGSFQSVPATPKRFGTSSSRLSMTAPGKRSISASVATPTATPSRTPSVARPVSTAKKPLSLASNLQNAPKARPLSDSKSMIARTPRSRPSLNGTFGQAISPPGTAAAASATPSQSRLMPVKRTPSTVRRVSSSSAALREQIVKAKATRKSEAADEPAAPSPKAASSSNALREQIAKAREAARRAKNETERTSTPPRDPILPDPNEIASFDFGLDDPFNQGAKGSKSLLRKRIDGARIDGRLNMAAMNLKEIPDDVLQMYKYDPNDTTVAWGEIVDLTTIVAADNELEALPESMFPDVDFETMLDSDDGGPQFGAVQNLDLHGNILRELPMGLTRLTQLSRLNLTRNKLSMDVFDVISNITSLRELRIAENELEGDLPANIGNLASLEILELQNNKLTSLPNEIRQLTSLRLLNVASNQLTRVPMELFETALMELIANKNPFEGSFFRVTSATSLQELNISNCSLKTLCDGDSIDLSALKTLNVSMNRLASLPSVESWTNLQALIVAENKLTAFPEGFTTLSQLRTADFTANDISQIDERIALMSLEHLTLAANPLRERKFLTMAFEDIKRDLASRLPADLAEADEDGTEFTAEGAVENVLGWEVTPSGTLDLSSKTLSSLDEDAVLAFADTIRHFNLQQNAFDSIPPSLSHITFLTVLDLSRNSIATALTSHLSLPKLKELRLAANKLTSLDPLIIFLAAPALQTLDVSNNNLLGTLPPLRSTYPQLISLIASDNRICEVPAPSLDGLKIVNLANNDIERLEPQIGLLQGSLTSLNVEGNKFRVPSWNVLQKGTEAVLGWLRDRIPRESWRSDGTVFFDAEGGDGEGTF</sequence>
<keyword evidence="1" id="KW-0433">Leucine-rich repeat</keyword>
<dbReference type="Proteomes" id="UP000663193">
    <property type="component" value="Chromosome 2"/>
</dbReference>
<feature type="compositionally biased region" description="Basic and acidic residues" evidence="3">
    <location>
        <begin position="425"/>
        <end position="442"/>
    </location>
</feature>
<evidence type="ECO:0000313" key="4">
    <source>
        <dbReference type="EMBL" id="QRC92761.1"/>
    </source>
</evidence>
<dbReference type="OrthoDB" id="676979at2759"/>
<feature type="compositionally biased region" description="Polar residues" evidence="3">
    <location>
        <begin position="26"/>
        <end position="40"/>
    </location>
</feature>
<dbReference type="Pfam" id="PF12799">
    <property type="entry name" value="LRR_4"/>
    <property type="match status" value="1"/>
</dbReference>
<dbReference type="SMART" id="SM00369">
    <property type="entry name" value="LRR_TYP"/>
    <property type="match status" value="7"/>
</dbReference>
<feature type="compositionally biased region" description="Polar residues" evidence="3">
    <location>
        <begin position="339"/>
        <end position="349"/>
    </location>
</feature>
<evidence type="ECO:0008006" key="6">
    <source>
        <dbReference type="Google" id="ProtNLM"/>
    </source>
</evidence>
<dbReference type="SMART" id="SM00364">
    <property type="entry name" value="LRR_BAC"/>
    <property type="match status" value="9"/>
</dbReference>
<evidence type="ECO:0000256" key="3">
    <source>
        <dbReference type="SAM" id="MobiDB-lite"/>
    </source>
</evidence>
<feature type="region of interest" description="Disordered" evidence="3">
    <location>
        <begin position="1"/>
        <end position="454"/>
    </location>
</feature>
<evidence type="ECO:0000256" key="1">
    <source>
        <dbReference type="ARBA" id="ARBA00022614"/>
    </source>
</evidence>
<name>A0A7U2HXX9_PHANO</name>
<dbReference type="PANTHER" id="PTHR48051">
    <property type="match status" value="1"/>
</dbReference>
<keyword evidence="2" id="KW-0677">Repeat</keyword>
<dbReference type="Gene3D" id="3.80.10.10">
    <property type="entry name" value="Ribonuclease Inhibitor"/>
    <property type="match status" value="3"/>
</dbReference>
<protein>
    <recommendedName>
        <fullName evidence="6">L domain-like protein</fullName>
    </recommendedName>
</protein>
<accession>A0A7U2HXX9</accession>
<feature type="compositionally biased region" description="Low complexity" evidence="3">
    <location>
        <begin position="47"/>
        <end position="63"/>
    </location>
</feature>
<dbReference type="InterPro" id="IPR025875">
    <property type="entry name" value="Leu-rich_rpt_4"/>
</dbReference>
<organism evidence="4 5">
    <name type="scientific">Phaeosphaeria nodorum (strain SN15 / ATCC MYA-4574 / FGSC 10173)</name>
    <name type="common">Glume blotch fungus</name>
    <name type="synonym">Parastagonospora nodorum</name>
    <dbReference type="NCBI Taxonomy" id="321614"/>
    <lineage>
        <taxon>Eukaryota</taxon>
        <taxon>Fungi</taxon>
        <taxon>Dikarya</taxon>
        <taxon>Ascomycota</taxon>
        <taxon>Pezizomycotina</taxon>
        <taxon>Dothideomycetes</taxon>
        <taxon>Pleosporomycetidae</taxon>
        <taxon>Pleosporales</taxon>
        <taxon>Pleosporineae</taxon>
        <taxon>Phaeosphaeriaceae</taxon>
        <taxon>Parastagonospora</taxon>
    </lineage>
</organism>
<dbReference type="SUPFAM" id="SSF52058">
    <property type="entry name" value="L domain-like"/>
    <property type="match status" value="2"/>
</dbReference>
<feature type="compositionally biased region" description="Low complexity" evidence="3">
    <location>
        <begin position="350"/>
        <end position="365"/>
    </location>
</feature>
<keyword evidence="5" id="KW-1185">Reference proteome</keyword>
<evidence type="ECO:0000256" key="2">
    <source>
        <dbReference type="ARBA" id="ARBA00022737"/>
    </source>
</evidence>
<dbReference type="PANTHER" id="PTHR48051:SF1">
    <property type="entry name" value="RAS SUPPRESSOR PROTEIN 1"/>
    <property type="match status" value="1"/>
</dbReference>
<dbReference type="EMBL" id="CP069024">
    <property type="protein sequence ID" value="QRC92761.1"/>
    <property type="molecule type" value="Genomic_DNA"/>
</dbReference>
<gene>
    <name evidence="4" type="ORF">JI435_081830</name>
</gene>